<dbReference type="OrthoDB" id="115864at2157"/>
<comment type="similarity">
    <text evidence="1">Belongs to the HAD-like hydrolase superfamily.</text>
</comment>
<reference evidence="2 3" key="1">
    <citation type="journal article" date="2012" name="Stand. Genomic Sci.">
        <title>Complete genome sequence of Halopiger xanaduensis type strain (SH-6(T)).</title>
        <authorList>
            <person name="Anderson I."/>
            <person name="Tindall B.J."/>
            <person name="Rohde M."/>
            <person name="Lucas S."/>
            <person name="Han J."/>
            <person name="Lapidus A."/>
            <person name="Cheng J.F."/>
            <person name="Goodwin L."/>
            <person name="Pitluck S."/>
            <person name="Peters L."/>
            <person name="Pati A."/>
            <person name="Mikhailova N."/>
            <person name="Pagani I."/>
            <person name="Teshima H."/>
            <person name="Han C."/>
            <person name="Tapia R."/>
            <person name="Land M."/>
            <person name="Woyke T."/>
            <person name="Klenk H.P."/>
            <person name="Kyrpides N."/>
            <person name="Ivanova N."/>
        </authorList>
    </citation>
    <scope>NUCLEOTIDE SEQUENCE [LARGE SCALE GENOMIC DNA]</scope>
    <source>
        <strain evidence="3">DSM 18323 / JCM 14033 / SH-6</strain>
    </source>
</reference>
<dbReference type="STRING" id="797210.Halxa_4140"/>
<dbReference type="GeneID" id="10799081"/>
<keyword evidence="3" id="KW-1185">Reference proteome</keyword>
<dbReference type="HOGENOM" id="CLU_108335_0_0_2"/>
<keyword evidence="2" id="KW-0378">Hydrolase</keyword>
<dbReference type="Gene3D" id="1.10.150.240">
    <property type="entry name" value="Putative phosphatase, domain 2"/>
    <property type="match status" value="1"/>
</dbReference>
<dbReference type="InterPro" id="IPR023214">
    <property type="entry name" value="HAD_sf"/>
</dbReference>
<dbReference type="KEGG" id="hxa:Halxa_4140"/>
<dbReference type="Proteomes" id="UP000006794">
    <property type="component" value="Chromosome"/>
</dbReference>
<dbReference type="InterPro" id="IPR006439">
    <property type="entry name" value="HAD-SF_hydro_IA"/>
</dbReference>
<name>F8D4Y3_HALXS</name>
<dbReference type="EMBL" id="CP002839">
    <property type="protein sequence ID" value="AEH38744.1"/>
    <property type="molecule type" value="Genomic_DNA"/>
</dbReference>
<dbReference type="NCBIfam" id="TIGR01549">
    <property type="entry name" value="HAD-SF-IA-v1"/>
    <property type="match status" value="1"/>
</dbReference>
<dbReference type="GO" id="GO:0006281">
    <property type="term" value="P:DNA repair"/>
    <property type="evidence" value="ECO:0007669"/>
    <property type="project" value="TreeGrafter"/>
</dbReference>
<organism evidence="2 3">
    <name type="scientific">Halopiger xanaduensis (strain DSM 18323 / JCM 14033 / SH-6)</name>
    <dbReference type="NCBI Taxonomy" id="797210"/>
    <lineage>
        <taxon>Archaea</taxon>
        <taxon>Methanobacteriati</taxon>
        <taxon>Methanobacteriota</taxon>
        <taxon>Stenosarchaea group</taxon>
        <taxon>Halobacteria</taxon>
        <taxon>Halobacteriales</taxon>
        <taxon>Natrialbaceae</taxon>
        <taxon>Halopiger</taxon>
    </lineage>
</organism>
<dbReference type="GO" id="GO:0008967">
    <property type="term" value="F:phosphoglycolate phosphatase activity"/>
    <property type="evidence" value="ECO:0007669"/>
    <property type="project" value="TreeGrafter"/>
</dbReference>
<accession>F8D4Y3</accession>
<dbReference type="PANTHER" id="PTHR43434:SF1">
    <property type="entry name" value="PHOSPHOGLYCOLATE PHOSPHATASE"/>
    <property type="match status" value="1"/>
</dbReference>
<evidence type="ECO:0000313" key="2">
    <source>
        <dbReference type="EMBL" id="AEH38744.1"/>
    </source>
</evidence>
<dbReference type="InterPro" id="IPR050155">
    <property type="entry name" value="HAD-like_hydrolase_sf"/>
</dbReference>
<dbReference type="AlphaFoldDB" id="F8D4Y3"/>
<dbReference type="RefSeq" id="WP_013881630.1">
    <property type="nucleotide sequence ID" value="NC_015666.1"/>
</dbReference>
<dbReference type="InterPro" id="IPR023198">
    <property type="entry name" value="PGP-like_dom2"/>
</dbReference>
<dbReference type="Gene3D" id="3.40.50.1000">
    <property type="entry name" value="HAD superfamily/HAD-like"/>
    <property type="match status" value="1"/>
</dbReference>
<proteinExistence type="inferred from homology"/>
<dbReference type="InterPro" id="IPR036412">
    <property type="entry name" value="HAD-like_sf"/>
</dbReference>
<dbReference type="SUPFAM" id="SSF56784">
    <property type="entry name" value="HAD-like"/>
    <property type="match status" value="1"/>
</dbReference>
<dbReference type="eggNOG" id="arCOG02292">
    <property type="taxonomic scope" value="Archaea"/>
</dbReference>
<dbReference type="PANTHER" id="PTHR43434">
    <property type="entry name" value="PHOSPHOGLYCOLATE PHOSPHATASE"/>
    <property type="match status" value="1"/>
</dbReference>
<sequence length="219" mass="24123">MGTNTEYDAVIFDNDGVLTTPTDYDVLVDATYDAFASVGAAEPTRDHVETLLGPDVESLRQVADDHGVDPADLWAARERAAIEAQLEEIRAGRKRLYDDVSVLDRLEQPSAIVSNNQHETIGNILEHLDIGGFDVWYGREPSIEGIERKKPNAYYLESAIDDLAVSNPLYVGDSRVDVTAAAEAGVDSAFVRRDHREGYDLPTEPDYEIDSLAALEEIV</sequence>
<gene>
    <name evidence="2" type="ordered locus">Halxa_4140</name>
</gene>
<evidence type="ECO:0000256" key="1">
    <source>
        <dbReference type="ARBA" id="ARBA00007958"/>
    </source>
</evidence>
<dbReference type="InterPro" id="IPR041492">
    <property type="entry name" value="HAD_2"/>
</dbReference>
<protein>
    <submittedName>
        <fullName evidence="2">HAD-superfamily hydrolase, subfamily IA, variant 1</fullName>
    </submittedName>
</protein>
<dbReference type="Pfam" id="PF13419">
    <property type="entry name" value="HAD_2"/>
    <property type="match status" value="1"/>
</dbReference>
<evidence type="ECO:0000313" key="3">
    <source>
        <dbReference type="Proteomes" id="UP000006794"/>
    </source>
</evidence>